<dbReference type="STRING" id="6216.A0A0R3SE00"/>
<dbReference type="Gene3D" id="1.10.8.10">
    <property type="entry name" value="DNA helicase RuvA subunit, C-terminal domain"/>
    <property type="match status" value="1"/>
</dbReference>
<sequence>MDCSNSEIDAQLLEQFRCLGTNDRDELVKEFNSIVGNGVSTGICKFFLDLANWSLPKAVGAYYDFNFESNIDAATTSTPTVAPQSQTYDARYHPSPHSVPKQKSPLIWCVQNTGTSSWPDGCYLTVETQPNLSTISNCDTAVVWSPVPAEFRKPLSELTPGSFAHLVVDIPFPTDVIRQRLAQTNMPIVGAFKLCLPNGDRFGELLYCSIIPDVTTGSLMFRAGTPDMPILPPEPHSSHAAAHYNISYMDRDTAASTLPPKELSLFKRIVKYYDQKQYKTETLSMKGILLNCLGKKEEARELVKRGLQSNIRSFVCWHIFGLIKKSDRLYDEAIRAYIQALRLDPKNLQVLRDLSVLQMHIRDLDGCLETRNKLLTERPTQKASWVGYTVVQHLRGNLDTAAAVIREFLKVQTAVEPYNYEHSELLLYYIMILKENKQYEEALNFVEEHAKEIVDKVSYLETYADLLFNLGRYDDAEKIVWDLLERNPDCKLYYEMFYKITEAKTKCEMSLSDKRKMLEKFINKFTYARLPRLLFLDTLEGDDFSLHVDLFMRKNLRKGVPNLFVQLKRFYTTEERKKILENLFLTYRSNLDEHHTLGPISHGKLQSKEPTENSIEPPSTSLWLNYLIAQHFNYMGQTQRALDVISEEIRTNPTIVDLYTLKADIYREAGDVITASKWMDDAQALDTADRFINAQCTKCMVQAHRIADAEAMAAKFTRGSTTATQYLTEMQCMWFLIENARAYWAMQKFGDALKYCHEVDRVYTAILEDQLDFHSYCLRKGTLKSYVETIRLEDRLRDHPAYFDAAYLAVEIYLYLHVNPLGDENDGDNQQNSNLSSSELKKLRNKQRKAQLRAEASKEEQKKREHQNHQRKDKNEDPENRPPEVEQLQPQKLARPENALNEAVHFLQPLIDLSSKRIETHCLAYEVFERKGKLLLMLRAIRRGLEVSGAKDHPWFNECLCRFLLRMAEMKPEQDNLVHDVLFHQAKEVFGEPLPKASETNDAFLKRNAKSFLHVFRGILTNAIIEPKSAEDRYKKLPSPSNKEFGTVSWKVLFDAMELLKRQMNLKLSPVTSEMIDNFRGECSTLYPLAAVFYDEAKLEAHRKAVLSESSSVNPEESEPAKTPNTKTSPSSNNGEVDAVAKKLDGLTVNSGDKSSNGGQANKVNGHVESINSGKGGNKGKKKKAARGGDGAKGNAVVAGN</sequence>
<protein>
    <submittedName>
        <fullName evidence="8">N_BRCA1_IG domain-containing protein</fullName>
    </submittedName>
</protein>
<dbReference type="SUPFAM" id="SSF48439">
    <property type="entry name" value="Protein prenylyltransferase"/>
    <property type="match status" value="1"/>
</dbReference>
<feature type="region of interest" description="Disordered" evidence="4">
    <location>
        <begin position="1107"/>
        <end position="1201"/>
    </location>
</feature>
<dbReference type="Pfam" id="PF14555">
    <property type="entry name" value="UBA_4"/>
    <property type="match status" value="1"/>
</dbReference>
<dbReference type="InterPro" id="IPR021183">
    <property type="entry name" value="NatA_aux_su"/>
</dbReference>
<evidence type="ECO:0000313" key="8">
    <source>
        <dbReference type="WBParaSite" id="HDID_0000295601-mRNA-1"/>
    </source>
</evidence>
<dbReference type="PANTHER" id="PTHR22767">
    <property type="entry name" value="N-TERMINAL ACETYLTRANSFERASE-RELATED"/>
    <property type="match status" value="1"/>
</dbReference>
<dbReference type="PANTHER" id="PTHR22767:SF2">
    <property type="entry name" value="N(ALPHA)-ACETYLTRANSFERASE 15_16, ISOFORM A"/>
    <property type="match status" value="1"/>
</dbReference>
<reference evidence="6 7" key="2">
    <citation type="submission" date="2018-11" db="EMBL/GenBank/DDBJ databases">
        <authorList>
            <consortium name="Pathogen Informatics"/>
        </authorList>
    </citation>
    <scope>NUCLEOTIDE SEQUENCE [LARGE SCALE GENOMIC DNA]</scope>
</reference>
<dbReference type="InterPro" id="IPR019734">
    <property type="entry name" value="TPR_rpt"/>
</dbReference>
<dbReference type="InterPro" id="IPR011990">
    <property type="entry name" value="TPR-like_helical_dom_sf"/>
</dbReference>
<feature type="compositionally biased region" description="Basic and acidic residues" evidence="4">
    <location>
        <begin position="855"/>
        <end position="884"/>
    </location>
</feature>
<dbReference type="GO" id="GO:0031415">
    <property type="term" value="C:NatA complex"/>
    <property type="evidence" value="ECO:0007669"/>
    <property type="project" value="TreeGrafter"/>
</dbReference>
<feature type="domain" description="Nbr1 FW" evidence="5">
    <location>
        <begin position="100"/>
        <end position="210"/>
    </location>
</feature>
<feature type="repeat" description="TPR" evidence="3">
    <location>
        <begin position="314"/>
        <end position="347"/>
    </location>
</feature>
<evidence type="ECO:0000256" key="1">
    <source>
        <dbReference type="ARBA" id="ARBA00022737"/>
    </source>
</evidence>
<dbReference type="InterPro" id="IPR032350">
    <property type="entry name" value="Nbr1_FW"/>
</dbReference>
<dbReference type="WBParaSite" id="HDID_0000295601-mRNA-1">
    <property type="protein sequence ID" value="HDID_0000295601-mRNA-1"/>
    <property type="gene ID" value="HDID_0000295601"/>
</dbReference>
<dbReference type="OrthoDB" id="10263032at2759"/>
<evidence type="ECO:0000313" key="7">
    <source>
        <dbReference type="Proteomes" id="UP000274504"/>
    </source>
</evidence>
<evidence type="ECO:0000313" key="6">
    <source>
        <dbReference type="EMBL" id="VDL24461.1"/>
    </source>
</evidence>
<dbReference type="Pfam" id="PF16158">
    <property type="entry name" value="N_BRCA1_IG"/>
    <property type="match status" value="1"/>
</dbReference>
<name>A0A0R3SE00_HYMDI</name>
<keyword evidence="2 3" id="KW-0802">TPR repeat</keyword>
<feature type="compositionally biased region" description="Polar residues" evidence="4">
    <location>
        <begin position="1123"/>
        <end position="1135"/>
    </location>
</feature>
<gene>
    <name evidence="6" type="ORF">HDID_LOCUS2954</name>
</gene>
<dbReference type="InterPro" id="IPR039517">
    <property type="entry name" value="C6orf106_UBA-like"/>
</dbReference>
<dbReference type="Gene3D" id="1.25.40.1040">
    <property type="match status" value="1"/>
</dbReference>
<dbReference type="Pfam" id="PF13181">
    <property type="entry name" value="TPR_8"/>
    <property type="match status" value="1"/>
</dbReference>
<organism evidence="8">
    <name type="scientific">Hymenolepis diminuta</name>
    <name type="common">Rat tapeworm</name>
    <dbReference type="NCBI Taxonomy" id="6216"/>
    <lineage>
        <taxon>Eukaryota</taxon>
        <taxon>Metazoa</taxon>
        <taxon>Spiralia</taxon>
        <taxon>Lophotrochozoa</taxon>
        <taxon>Platyhelminthes</taxon>
        <taxon>Cestoda</taxon>
        <taxon>Eucestoda</taxon>
        <taxon>Cyclophyllidea</taxon>
        <taxon>Hymenolepididae</taxon>
        <taxon>Hymenolepis</taxon>
    </lineage>
</organism>
<evidence type="ECO:0000256" key="2">
    <source>
        <dbReference type="ARBA" id="ARBA00022803"/>
    </source>
</evidence>
<dbReference type="AlphaFoldDB" id="A0A0R3SE00"/>
<proteinExistence type="predicted"/>
<dbReference type="Gene3D" id="1.25.40.1010">
    <property type="match status" value="1"/>
</dbReference>
<dbReference type="PROSITE" id="PS50005">
    <property type="entry name" value="TPR"/>
    <property type="match status" value="1"/>
</dbReference>
<dbReference type="CDD" id="cd14349">
    <property type="entry name" value="UBA_CF106"/>
    <property type="match status" value="1"/>
</dbReference>
<dbReference type="SUPFAM" id="SSF48452">
    <property type="entry name" value="TPR-like"/>
    <property type="match status" value="1"/>
</dbReference>
<feature type="compositionally biased region" description="Polar residues" evidence="4">
    <location>
        <begin position="1148"/>
        <end position="1163"/>
    </location>
</feature>
<keyword evidence="1" id="KW-0677">Repeat</keyword>
<dbReference type="Pfam" id="PF12569">
    <property type="entry name" value="NatA_aux_su"/>
    <property type="match status" value="1"/>
</dbReference>
<evidence type="ECO:0000256" key="3">
    <source>
        <dbReference type="PROSITE-ProRule" id="PRU00339"/>
    </source>
</evidence>
<evidence type="ECO:0000256" key="4">
    <source>
        <dbReference type="SAM" id="MobiDB-lite"/>
    </source>
</evidence>
<dbReference type="Proteomes" id="UP000274504">
    <property type="component" value="Unassembled WGS sequence"/>
</dbReference>
<reference evidence="8" key="1">
    <citation type="submission" date="2017-02" db="UniProtKB">
        <authorList>
            <consortium name="WormBaseParasite"/>
        </authorList>
    </citation>
    <scope>IDENTIFICATION</scope>
</reference>
<accession>A0A0R3SE00</accession>
<dbReference type="SMART" id="SM00028">
    <property type="entry name" value="TPR"/>
    <property type="match status" value="3"/>
</dbReference>
<feature type="region of interest" description="Disordered" evidence="4">
    <location>
        <begin position="824"/>
        <end position="890"/>
    </location>
</feature>
<evidence type="ECO:0000259" key="5">
    <source>
        <dbReference type="Pfam" id="PF16158"/>
    </source>
</evidence>
<dbReference type="EMBL" id="UYSG01000806">
    <property type="protein sequence ID" value="VDL24461.1"/>
    <property type="molecule type" value="Genomic_DNA"/>
</dbReference>